<accession>A0A1W9S0H1</accession>
<dbReference type="GO" id="GO:0005886">
    <property type="term" value="C:plasma membrane"/>
    <property type="evidence" value="ECO:0007669"/>
    <property type="project" value="UniProtKB-SubCell"/>
</dbReference>
<feature type="transmembrane region" description="Helical" evidence="7">
    <location>
        <begin position="240"/>
        <end position="257"/>
    </location>
</feature>
<keyword evidence="7" id="KW-1003">Cell membrane</keyword>
<protein>
    <recommendedName>
        <fullName evidence="7 8">Phospho-N-acetylmuramoyl-pentapeptide-transferase</fullName>
        <ecNumber evidence="7 8">2.7.8.13</ecNumber>
    </recommendedName>
    <alternativeName>
        <fullName evidence="7">UDP-MurNAc-pentapeptide phosphotransferase</fullName>
    </alternativeName>
</protein>
<dbReference type="Proteomes" id="UP000192611">
    <property type="component" value="Unassembled WGS sequence"/>
</dbReference>
<dbReference type="GO" id="GO:0051301">
    <property type="term" value="P:cell division"/>
    <property type="evidence" value="ECO:0007669"/>
    <property type="project" value="UniProtKB-KW"/>
</dbReference>
<gene>
    <name evidence="7" type="primary">mraY</name>
    <name evidence="10" type="ORF">B6D57_04360</name>
</gene>
<evidence type="ECO:0000256" key="7">
    <source>
        <dbReference type="HAMAP-Rule" id="MF_00038"/>
    </source>
</evidence>
<feature type="transmembrane region" description="Helical" evidence="7">
    <location>
        <begin position="340"/>
        <end position="359"/>
    </location>
</feature>
<evidence type="ECO:0000313" key="11">
    <source>
        <dbReference type="Proteomes" id="UP000192611"/>
    </source>
</evidence>
<dbReference type="InterPro" id="IPR018480">
    <property type="entry name" value="PNAcMuramoyl-5peptid_Trfase_CS"/>
</dbReference>
<name>A0A1W9S0H1_9BACT</name>
<dbReference type="NCBIfam" id="TIGR00445">
    <property type="entry name" value="mraY"/>
    <property type="match status" value="1"/>
</dbReference>
<keyword evidence="3 7" id="KW-0808">Transferase</keyword>
<keyword evidence="5 7" id="KW-1133">Transmembrane helix</keyword>
<dbReference type="GO" id="GO:0009252">
    <property type="term" value="P:peptidoglycan biosynthetic process"/>
    <property type="evidence" value="ECO:0007669"/>
    <property type="project" value="UniProtKB-UniRule"/>
</dbReference>
<dbReference type="GO" id="GO:0008963">
    <property type="term" value="F:phospho-N-acetylmuramoyl-pentapeptide-transferase activity"/>
    <property type="evidence" value="ECO:0007669"/>
    <property type="project" value="UniProtKB-UniRule"/>
</dbReference>
<dbReference type="AlphaFoldDB" id="A0A1W9S0H1"/>
<dbReference type="Pfam" id="PF00953">
    <property type="entry name" value="Glycos_transf_4"/>
    <property type="match status" value="1"/>
</dbReference>
<keyword evidence="7" id="KW-0133">Cell shape</keyword>
<feature type="binding site" evidence="9">
    <location>
        <position position="193"/>
    </location>
    <ligand>
        <name>Mg(2+)</name>
        <dbReference type="ChEBI" id="CHEBI:18420"/>
    </ligand>
</feature>
<dbReference type="CDD" id="cd06852">
    <property type="entry name" value="GT_MraY"/>
    <property type="match status" value="1"/>
</dbReference>
<feature type="transmembrane region" description="Helical" evidence="7">
    <location>
        <begin position="291"/>
        <end position="314"/>
    </location>
</feature>
<evidence type="ECO:0000256" key="3">
    <source>
        <dbReference type="ARBA" id="ARBA00022679"/>
    </source>
</evidence>
<comment type="similarity">
    <text evidence="2 7">Belongs to the glycosyltransferase 4 family. MraY subfamily.</text>
</comment>
<feature type="transmembrane region" description="Helical" evidence="7">
    <location>
        <begin position="201"/>
        <end position="220"/>
    </location>
</feature>
<dbReference type="HAMAP" id="MF_00038">
    <property type="entry name" value="MraY"/>
    <property type="match status" value="1"/>
</dbReference>
<keyword evidence="7" id="KW-0961">Cell wall biogenesis/degradation</keyword>
<dbReference type="PROSITE" id="PS01347">
    <property type="entry name" value="MRAY_1"/>
    <property type="match status" value="1"/>
</dbReference>
<dbReference type="GO" id="GO:0071555">
    <property type="term" value="P:cell wall organization"/>
    <property type="evidence" value="ECO:0007669"/>
    <property type="project" value="UniProtKB-KW"/>
</dbReference>
<comment type="pathway">
    <text evidence="7">Cell wall biogenesis; peptidoglycan biosynthesis.</text>
</comment>
<comment type="caution">
    <text evidence="10">The sequence shown here is derived from an EMBL/GenBank/DDBJ whole genome shotgun (WGS) entry which is preliminary data.</text>
</comment>
<evidence type="ECO:0000256" key="1">
    <source>
        <dbReference type="ARBA" id="ARBA00004141"/>
    </source>
</evidence>
<dbReference type="GO" id="GO:0008360">
    <property type="term" value="P:regulation of cell shape"/>
    <property type="evidence" value="ECO:0007669"/>
    <property type="project" value="UniProtKB-KW"/>
</dbReference>
<keyword evidence="6 7" id="KW-0472">Membrane</keyword>
<dbReference type="PROSITE" id="PS01348">
    <property type="entry name" value="MRAY_2"/>
    <property type="match status" value="1"/>
</dbReference>
<comment type="function">
    <text evidence="7">Catalyzes the initial step of the lipid cycle reactions in the biosynthesis of the cell wall peptidoglycan: transfers peptidoglycan precursor phospho-MurNAc-pentapeptide from UDP-MurNAc-pentapeptide onto the lipid carrier undecaprenyl phosphate, yielding undecaprenyl-pyrophosphoryl-MurNAc-pentapeptide, known as lipid I.</text>
</comment>
<dbReference type="GO" id="GO:0046872">
    <property type="term" value="F:metal ion binding"/>
    <property type="evidence" value="ECO:0007669"/>
    <property type="project" value="UniProtKB-KW"/>
</dbReference>
<feature type="transmembrane region" description="Helical" evidence="7">
    <location>
        <begin position="69"/>
        <end position="91"/>
    </location>
</feature>
<organism evidence="10 11">
    <name type="scientific">Candidatus Coatesbacteria bacterium 4484_99</name>
    <dbReference type="NCBI Taxonomy" id="1970774"/>
    <lineage>
        <taxon>Bacteria</taxon>
        <taxon>Candidatus Coatesiibacteriota</taxon>
    </lineage>
</organism>
<keyword evidence="7" id="KW-0131">Cell cycle</keyword>
<feature type="transmembrane region" description="Helical" evidence="7">
    <location>
        <begin position="97"/>
        <end position="118"/>
    </location>
</feature>
<evidence type="ECO:0000256" key="5">
    <source>
        <dbReference type="ARBA" id="ARBA00022989"/>
    </source>
</evidence>
<dbReference type="EMBL" id="NATQ01000090">
    <property type="protein sequence ID" value="OQX90195.1"/>
    <property type="molecule type" value="Genomic_DNA"/>
</dbReference>
<comment type="catalytic activity">
    <reaction evidence="7">
        <text>UDP-N-acetyl-alpha-D-muramoyl-L-alanyl-gamma-D-glutamyl-meso-2,6-diaminopimeloyl-D-alanyl-D-alanine + di-trans,octa-cis-undecaprenyl phosphate = di-trans,octa-cis-undecaprenyl diphospho-N-acetyl-alpha-D-muramoyl-L-alanyl-D-glutamyl-meso-2,6-diaminopimeloyl-D-alanyl-D-alanine + UMP</text>
        <dbReference type="Rhea" id="RHEA:28386"/>
        <dbReference type="ChEBI" id="CHEBI:57865"/>
        <dbReference type="ChEBI" id="CHEBI:60392"/>
        <dbReference type="ChEBI" id="CHEBI:61386"/>
        <dbReference type="ChEBI" id="CHEBI:61387"/>
        <dbReference type="EC" id="2.7.8.13"/>
    </reaction>
</comment>
<dbReference type="UniPathway" id="UPA00219"/>
<keyword evidence="7" id="KW-0132">Cell division</keyword>
<sequence>MLYHFLYPLKEHWFILNLFRYITFRTAYATITAFLICFLLGPYVIRLLKRIQGNGAIREDVPERHINKIGTPSMGGVFILFSIVVSVLLWADLTNRYILFALATTTVMGFIGFVDDYLKLIVKKPAGLGVRYKFPIEMLIGLTVGFILYFYPFSDGFSTVVTVPFFKEIVINLGILYILFVSLVIVGSANAVNLTDGLDGLAIGIIVFASIAYGGMAYVVGNIKFATYLQILFVKGTGELTVFMGAILGASIGFLWFNTYPAEVFMGDTGSLSLGTAIGTTAVLIKQELLLVIVGGVFVIEALSVMLQVVYFKLSGGRRLFKMSPIHHHFELKGIPEPKVIVRFWIVAAIFTILSLSTLKIR</sequence>
<dbReference type="GO" id="GO:0051992">
    <property type="term" value="F:UDP-N-acetylmuramoyl-L-alanyl-D-glutamyl-meso-2,6-diaminopimelyl-D-alanyl-D-alanine:undecaprenyl-phosphate transferase activity"/>
    <property type="evidence" value="ECO:0007669"/>
    <property type="project" value="RHEA"/>
</dbReference>
<keyword evidence="7 9" id="KW-0479">Metal-binding</keyword>
<evidence type="ECO:0000256" key="6">
    <source>
        <dbReference type="ARBA" id="ARBA00023136"/>
    </source>
</evidence>
<comment type="subcellular location">
    <subcellularLocation>
        <location evidence="7">Cell membrane</location>
        <topology evidence="7">Multi-pass membrane protein</topology>
    </subcellularLocation>
    <subcellularLocation>
        <location evidence="1">Membrane</location>
        <topology evidence="1">Multi-pass membrane protein</topology>
    </subcellularLocation>
</comment>
<evidence type="ECO:0000256" key="8">
    <source>
        <dbReference type="NCBIfam" id="TIGR00445"/>
    </source>
</evidence>
<evidence type="ECO:0000256" key="4">
    <source>
        <dbReference type="ARBA" id="ARBA00022692"/>
    </source>
</evidence>
<dbReference type="PANTHER" id="PTHR22926:SF5">
    <property type="entry name" value="PHOSPHO-N-ACETYLMURAMOYL-PENTAPEPTIDE-TRANSFERASE HOMOLOG"/>
    <property type="match status" value="1"/>
</dbReference>
<reference evidence="11" key="1">
    <citation type="submission" date="2017-03" db="EMBL/GenBank/DDBJ databases">
        <title>Novel pathways for hydrocarbon cycling and metabolic interdependencies in hydrothermal sediment communities.</title>
        <authorList>
            <person name="Dombrowski N."/>
            <person name="Seitz K."/>
            <person name="Teske A."/>
            <person name="Baker B."/>
        </authorList>
    </citation>
    <scope>NUCLEOTIDE SEQUENCE [LARGE SCALE GENOMIC DNA]</scope>
</reference>
<evidence type="ECO:0000256" key="9">
    <source>
        <dbReference type="PIRSR" id="PIRSR600715-1"/>
    </source>
</evidence>
<feature type="transmembrane region" description="Helical" evidence="7">
    <location>
        <begin position="130"/>
        <end position="149"/>
    </location>
</feature>
<dbReference type="InterPro" id="IPR003524">
    <property type="entry name" value="PNAcMuramoyl-5peptid_Trfase"/>
</dbReference>
<dbReference type="EC" id="2.7.8.13" evidence="7 8"/>
<dbReference type="InterPro" id="IPR000715">
    <property type="entry name" value="Glycosyl_transferase_4"/>
</dbReference>
<keyword evidence="7 9" id="KW-0460">Magnesium</keyword>
<feature type="transmembrane region" description="Helical" evidence="7">
    <location>
        <begin position="27"/>
        <end position="48"/>
    </location>
</feature>
<evidence type="ECO:0000313" key="10">
    <source>
        <dbReference type="EMBL" id="OQX90195.1"/>
    </source>
</evidence>
<comment type="cofactor">
    <cofactor evidence="7 9">
        <name>Mg(2+)</name>
        <dbReference type="ChEBI" id="CHEBI:18420"/>
    </cofactor>
</comment>
<evidence type="ECO:0000256" key="2">
    <source>
        <dbReference type="ARBA" id="ARBA00005583"/>
    </source>
</evidence>
<feature type="transmembrane region" description="Helical" evidence="7">
    <location>
        <begin position="169"/>
        <end position="189"/>
    </location>
</feature>
<feature type="binding site" evidence="9">
    <location>
        <position position="268"/>
    </location>
    <ligand>
        <name>Mg(2+)</name>
        <dbReference type="ChEBI" id="CHEBI:18420"/>
    </ligand>
</feature>
<keyword evidence="4 7" id="KW-0812">Transmembrane</keyword>
<keyword evidence="7" id="KW-0573">Peptidoglycan synthesis</keyword>
<dbReference type="PANTHER" id="PTHR22926">
    <property type="entry name" value="PHOSPHO-N-ACETYLMURAMOYL-PENTAPEPTIDE-TRANSFERASE"/>
    <property type="match status" value="1"/>
</dbReference>
<proteinExistence type="inferred from homology"/>